<evidence type="ECO:0000256" key="2">
    <source>
        <dbReference type="ARBA" id="ARBA00022741"/>
    </source>
</evidence>
<protein>
    <recommendedName>
        <fullName evidence="5">biotin--[biotin carboxyl-carrier protein] ligase</fullName>
        <ecNumber evidence="5">6.3.4.15</ecNumber>
    </recommendedName>
</protein>
<comment type="catalytic activity">
    <reaction evidence="6">
        <text>biotin + L-lysyl-[protein] + ATP = N(6)-biotinyl-L-lysyl-[protein] + AMP + diphosphate + H(+)</text>
        <dbReference type="Rhea" id="RHEA:11756"/>
        <dbReference type="Rhea" id="RHEA-COMP:9752"/>
        <dbReference type="Rhea" id="RHEA-COMP:10505"/>
        <dbReference type="ChEBI" id="CHEBI:15378"/>
        <dbReference type="ChEBI" id="CHEBI:29969"/>
        <dbReference type="ChEBI" id="CHEBI:30616"/>
        <dbReference type="ChEBI" id="CHEBI:33019"/>
        <dbReference type="ChEBI" id="CHEBI:57586"/>
        <dbReference type="ChEBI" id="CHEBI:83144"/>
        <dbReference type="ChEBI" id="CHEBI:456215"/>
        <dbReference type="EC" id="6.3.4.15"/>
    </reaction>
</comment>
<keyword evidence="3" id="KW-0067">ATP-binding</keyword>
<dbReference type="CDD" id="cd16442">
    <property type="entry name" value="BPL"/>
    <property type="match status" value="1"/>
</dbReference>
<dbReference type="Gene3D" id="3.30.930.10">
    <property type="entry name" value="Bira Bifunctional Protein, Domain 2"/>
    <property type="match status" value="1"/>
</dbReference>
<keyword evidence="9" id="KW-1185">Reference proteome</keyword>
<dbReference type="GO" id="GO:0005524">
    <property type="term" value="F:ATP binding"/>
    <property type="evidence" value="ECO:0007669"/>
    <property type="project" value="UniProtKB-KW"/>
</dbReference>
<dbReference type="Gene3D" id="2.30.30.100">
    <property type="match status" value="1"/>
</dbReference>
<dbReference type="NCBIfam" id="TIGR00121">
    <property type="entry name" value="birA_ligase"/>
    <property type="match status" value="1"/>
</dbReference>
<evidence type="ECO:0000256" key="4">
    <source>
        <dbReference type="ARBA" id="ARBA00023267"/>
    </source>
</evidence>
<evidence type="ECO:0000256" key="1">
    <source>
        <dbReference type="ARBA" id="ARBA00022598"/>
    </source>
</evidence>
<dbReference type="GO" id="GO:0005737">
    <property type="term" value="C:cytoplasm"/>
    <property type="evidence" value="ECO:0007669"/>
    <property type="project" value="TreeGrafter"/>
</dbReference>
<dbReference type="PANTHER" id="PTHR12835">
    <property type="entry name" value="BIOTIN PROTEIN LIGASE"/>
    <property type="match status" value="1"/>
</dbReference>
<dbReference type="Pfam" id="PF02237">
    <property type="entry name" value="BPL_C"/>
    <property type="match status" value="1"/>
</dbReference>
<dbReference type="STRING" id="637679.GCA_001550055_02755"/>
<dbReference type="RefSeq" id="WP_068306038.1">
    <property type="nucleotide sequence ID" value="NZ_FNAK01000002.1"/>
</dbReference>
<dbReference type="OrthoDB" id="9807064at2"/>
<dbReference type="PROSITE" id="PS51733">
    <property type="entry name" value="BPL_LPL_CATALYTIC"/>
    <property type="match status" value="1"/>
</dbReference>
<organism evidence="8 9">
    <name type="scientific">Kordiimonas lacus</name>
    <dbReference type="NCBI Taxonomy" id="637679"/>
    <lineage>
        <taxon>Bacteria</taxon>
        <taxon>Pseudomonadati</taxon>
        <taxon>Pseudomonadota</taxon>
        <taxon>Alphaproteobacteria</taxon>
        <taxon>Kordiimonadales</taxon>
        <taxon>Kordiimonadaceae</taxon>
        <taxon>Kordiimonas</taxon>
    </lineage>
</organism>
<dbReference type="InterPro" id="IPR045864">
    <property type="entry name" value="aa-tRNA-synth_II/BPL/LPL"/>
</dbReference>
<dbReference type="SUPFAM" id="SSF50037">
    <property type="entry name" value="C-terminal domain of transcriptional repressors"/>
    <property type="match status" value="1"/>
</dbReference>
<dbReference type="EC" id="6.3.4.15" evidence="5"/>
<accession>A0A1G6WB83</accession>
<dbReference type="InterPro" id="IPR004408">
    <property type="entry name" value="Biotin_CoA_COase_ligase"/>
</dbReference>
<dbReference type="AlphaFoldDB" id="A0A1G6WB83"/>
<evidence type="ECO:0000313" key="9">
    <source>
        <dbReference type="Proteomes" id="UP000183685"/>
    </source>
</evidence>
<dbReference type="Proteomes" id="UP000183685">
    <property type="component" value="Unassembled WGS sequence"/>
</dbReference>
<gene>
    <name evidence="8" type="ORF">SAMN04488071_1040</name>
</gene>
<evidence type="ECO:0000256" key="5">
    <source>
        <dbReference type="ARBA" id="ARBA00024227"/>
    </source>
</evidence>
<name>A0A1G6WB83_9PROT</name>
<keyword evidence="1 8" id="KW-0436">Ligase</keyword>
<dbReference type="InterPro" id="IPR008988">
    <property type="entry name" value="Transcriptional_repressor_C"/>
</dbReference>
<evidence type="ECO:0000313" key="8">
    <source>
        <dbReference type="EMBL" id="SDD62943.1"/>
    </source>
</evidence>
<dbReference type="InterPro" id="IPR003142">
    <property type="entry name" value="BPL_C"/>
</dbReference>
<evidence type="ECO:0000259" key="7">
    <source>
        <dbReference type="PROSITE" id="PS51733"/>
    </source>
</evidence>
<dbReference type="GO" id="GO:0004077">
    <property type="term" value="F:biotin--[biotin carboxyl-carrier protein] ligase activity"/>
    <property type="evidence" value="ECO:0007669"/>
    <property type="project" value="UniProtKB-EC"/>
</dbReference>
<reference evidence="8 9" key="1">
    <citation type="submission" date="2016-10" db="EMBL/GenBank/DDBJ databases">
        <authorList>
            <person name="de Groot N.N."/>
        </authorList>
    </citation>
    <scope>NUCLEOTIDE SEQUENCE [LARGE SCALE GENOMIC DNA]</scope>
    <source>
        <strain evidence="8 9">CGMCC 1.9109</strain>
    </source>
</reference>
<dbReference type="Pfam" id="PF03099">
    <property type="entry name" value="BPL_LplA_LipB"/>
    <property type="match status" value="1"/>
</dbReference>
<keyword evidence="4" id="KW-0092">Biotin</keyword>
<dbReference type="EMBL" id="FNAK01000002">
    <property type="protein sequence ID" value="SDD62943.1"/>
    <property type="molecule type" value="Genomic_DNA"/>
</dbReference>
<dbReference type="SUPFAM" id="SSF55681">
    <property type="entry name" value="Class II aaRS and biotin synthetases"/>
    <property type="match status" value="1"/>
</dbReference>
<dbReference type="InterPro" id="IPR004143">
    <property type="entry name" value="BPL_LPL_catalytic"/>
</dbReference>
<keyword evidence="2" id="KW-0547">Nucleotide-binding</keyword>
<evidence type="ECO:0000256" key="6">
    <source>
        <dbReference type="ARBA" id="ARBA00047846"/>
    </source>
</evidence>
<proteinExistence type="predicted"/>
<evidence type="ECO:0000256" key="3">
    <source>
        <dbReference type="ARBA" id="ARBA00022840"/>
    </source>
</evidence>
<dbReference type="PANTHER" id="PTHR12835:SF5">
    <property type="entry name" value="BIOTIN--PROTEIN LIGASE"/>
    <property type="match status" value="1"/>
</dbReference>
<feature type="domain" description="BPL/LPL catalytic" evidence="7">
    <location>
        <begin position="6"/>
        <end position="181"/>
    </location>
</feature>
<sequence>MPNGVGAFFFEVCDSTNARAATLAIAGEPGPLWVVAGEQSAGRGRRGRSWTSKTGNLYASLMFRPHIRPQDLAALPFIVALAVRDTFIAFGAPESQVQCKWPNDILIGERKASGVLIESSAKHGGLLDYVIIGIGMNLVHFPDDAAFGATSLLHVTGQEVSVKDAATVLAEKLYARIDAWKVDDFSSVAEEWTRYSWGLGQQRVLRTHDETFTATLLGLSDDGALIARLDDGLEKRLYAGDVFPVERAD</sequence>